<evidence type="ECO:0000256" key="1">
    <source>
        <dbReference type="SAM" id="MobiDB-lite"/>
    </source>
</evidence>
<keyword evidence="3" id="KW-1185">Reference proteome</keyword>
<comment type="caution">
    <text evidence="2">The sequence shown here is derived from an EMBL/GenBank/DDBJ whole genome shotgun (WGS) entry which is preliminary data.</text>
</comment>
<name>A0A108U8D7_9GAMM</name>
<reference evidence="2 3" key="1">
    <citation type="journal article" date="2014" name="Genome Announc.">
        <title>Draft Genome Sequence of Lysobacter capsici AZ78, a Bacterium Antagonistic to Plant-Pathogenic Oomycetes.</title>
        <authorList>
            <person name="Puopolo G."/>
            <person name="Sonego P."/>
            <person name="Engelen K."/>
            <person name="Pertot I."/>
        </authorList>
    </citation>
    <scope>NUCLEOTIDE SEQUENCE [LARGE SCALE GENOMIC DNA]</scope>
    <source>
        <strain evidence="2 3">AZ78</strain>
    </source>
</reference>
<evidence type="ECO:0000313" key="2">
    <source>
        <dbReference type="EMBL" id="KWS04450.1"/>
    </source>
</evidence>
<dbReference type="AlphaFoldDB" id="A0A108U8D7"/>
<feature type="compositionally biased region" description="Low complexity" evidence="1">
    <location>
        <begin position="13"/>
        <end position="24"/>
    </location>
</feature>
<dbReference type="Proteomes" id="UP000023435">
    <property type="component" value="Unassembled WGS sequence"/>
</dbReference>
<protein>
    <submittedName>
        <fullName evidence="2">Uncharacterized protein</fullName>
    </submittedName>
</protein>
<evidence type="ECO:0000313" key="3">
    <source>
        <dbReference type="Proteomes" id="UP000023435"/>
    </source>
</evidence>
<accession>A0A108U8D7</accession>
<sequence>MLSAMPPTVRGTAAGRDAPAAVPGAAADYRQTVGESV</sequence>
<dbReference type="EMBL" id="JAJA02000001">
    <property type="protein sequence ID" value="KWS04450.1"/>
    <property type="molecule type" value="Genomic_DNA"/>
</dbReference>
<proteinExistence type="predicted"/>
<organism evidence="2 3">
    <name type="scientific">Lysobacter capsici AZ78</name>
    <dbReference type="NCBI Taxonomy" id="1444315"/>
    <lineage>
        <taxon>Bacteria</taxon>
        <taxon>Pseudomonadati</taxon>
        <taxon>Pseudomonadota</taxon>
        <taxon>Gammaproteobacteria</taxon>
        <taxon>Lysobacterales</taxon>
        <taxon>Lysobacteraceae</taxon>
        <taxon>Lysobacter</taxon>
    </lineage>
</organism>
<gene>
    <name evidence="2" type="ORF">AZ78_1999</name>
</gene>
<feature type="region of interest" description="Disordered" evidence="1">
    <location>
        <begin position="1"/>
        <end position="24"/>
    </location>
</feature>